<keyword evidence="4" id="KW-0444">Lipid biosynthesis</keyword>
<name>A0ABY4CHL3_9BACL</name>
<keyword evidence="11" id="KW-0443">Lipid metabolism</keyword>
<feature type="transmembrane region" description="Helical" evidence="15">
    <location>
        <begin position="93"/>
        <end position="113"/>
    </location>
</feature>
<dbReference type="InterPro" id="IPR000829">
    <property type="entry name" value="DAGK"/>
</dbReference>
<keyword evidence="7" id="KW-0547">Nucleotide-binding</keyword>
<dbReference type="EMBL" id="CP089291">
    <property type="protein sequence ID" value="UOF88927.1"/>
    <property type="molecule type" value="Genomic_DNA"/>
</dbReference>
<comment type="similarity">
    <text evidence="2">Belongs to the bacterial diacylglycerol kinase family.</text>
</comment>
<evidence type="ECO:0000256" key="6">
    <source>
        <dbReference type="ARBA" id="ARBA00022692"/>
    </source>
</evidence>
<sequence>MIHWKRLIRSFGYAFAGLAYALATQQNMRIHFVIATIAILATIVLDVSKYGMIAVFFSIVLVICMELVNTAIEKTIDYADKGVHPFAKIAKDTAAAAVLLAALNAIITGYLVFSDCVFPFRIRHLSEIKAQPLPFMLAVLGFMIVVITVLGALQYRKSMRK</sequence>
<evidence type="ECO:0000256" key="5">
    <source>
        <dbReference type="ARBA" id="ARBA00022679"/>
    </source>
</evidence>
<keyword evidence="5" id="KW-0808">Transferase</keyword>
<dbReference type="InterPro" id="IPR036945">
    <property type="entry name" value="DAGK_sf"/>
</dbReference>
<accession>A0ABY4CHL3</accession>
<evidence type="ECO:0000256" key="8">
    <source>
        <dbReference type="ARBA" id="ARBA00022777"/>
    </source>
</evidence>
<dbReference type="GO" id="GO:0016301">
    <property type="term" value="F:kinase activity"/>
    <property type="evidence" value="ECO:0007669"/>
    <property type="project" value="UniProtKB-KW"/>
</dbReference>
<dbReference type="Gene3D" id="1.10.287.3610">
    <property type="match status" value="1"/>
</dbReference>
<dbReference type="PANTHER" id="PTHR34299:SF1">
    <property type="entry name" value="DIACYLGLYCEROL KINASE"/>
    <property type="match status" value="1"/>
</dbReference>
<proteinExistence type="inferred from homology"/>
<evidence type="ECO:0000256" key="7">
    <source>
        <dbReference type="ARBA" id="ARBA00022741"/>
    </source>
</evidence>
<keyword evidence="10 15" id="KW-1133">Transmembrane helix</keyword>
<evidence type="ECO:0000256" key="10">
    <source>
        <dbReference type="ARBA" id="ARBA00022989"/>
    </source>
</evidence>
<keyword evidence="14" id="KW-1208">Phospholipid metabolism</keyword>
<organism evidence="16 17">
    <name type="scientific">Fodinisporobacter ferrooxydans</name>
    <dbReference type="NCBI Taxonomy" id="2901836"/>
    <lineage>
        <taxon>Bacteria</taxon>
        <taxon>Bacillati</taxon>
        <taxon>Bacillota</taxon>
        <taxon>Bacilli</taxon>
        <taxon>Bacillales</taxon>
        <taxon>Alicyclobacillaceae</taxon>
        <taxon>Fodinisporobacter</taxon>
    </lineage>
</organism>
<feature type="transmembrane region" description="Helical" evidence="15">
    <location>
        <begin position="133"/>
        <end position="153"/>
    </location>
</feature>
<keyword evidence="17" id="KW-1185">Reference proteome</keyword>
<reference evidence="16" key="1">
    <citation type="submission" date="2021-12" db="EMBL/GenBank/DDBJ databases">
        <title>Alicyclobacillaceae gen. nov., sp. nov., isolated from chalcocite enrichment system.</title>
        <authorList>
            <person name="Jiang Z."/>
        </authorList>
    </citation>
    <scope>NUCLEOTIDE SEQUENCE</scope>
    <source>
        <strain evidence="16">MYW30-H2</strain>
    </source>
</reference>
<feature type="transmembrane region" description="Helical" evidence="15">
    <location>
        <begin position="53"/>
        <end position="72"/>
    </location>
</feature>
<comment type="subcellular location">
    <subcellularLocation>
        <location evidence="1">Cell membrane</location>
        <topology evidence="1">Multi-pass membrane protein</topology>
    </subcellularLocation>
</comment>
<dbReference type="InterPro" id="IPR033717">
    <property type="entry name" value="UDPK"/>
</dbReference>
<evidence type="ECO:0000256" key="12">
    <source>
        <dbReference type="ARBA" id="ARBA00023136"/>
    </source>
</evidence>
<feature type="transmembrane region" description="Helical" evidence="15">
    <location>
        <begin position="30"/>
        <end position="47"/>
    </location>
</feature>
<evidence type="ECO:0000256" key="3">
    <source>
        <dbReference type="ARBA" id="ARBA00022475"/>
    </source>
</evidence>
<gene>
    <name evidence="16" type="ORF">LSG31_13395</name>
</gene>
<keyword evidence="9" id="KW-0067">ATP-binding</keyword>
<keyword evidence="8 16" id="KW-0418">Kinase</keyword>
<dbReference type="Pfam" id="PF01219">
    <property type="entry name" value="DAGK_prokar"/>
    <property type="match status" value="1"/>
</dbReference>
<keyword evidence="6 15" id="KW-0812">Transmembrane</keyword>
<keyword evidence="3" id="KW-1003">Cell membrane</keyword>
<evidence type="ECO:0000256" key="11">
    <source>
        <dbReference type="ARBA" id="ARBA00023098"/>
    </source>
</evidence>
<dbReference type="CDD" id="cd14265">
    <property type="entry name" value="UDPK_IM_like"/>
    <property type="match status" value="1"/>
</dbReference>
<dbReference type="RefSeq" id="WP_347435608.1">
    <property type="nucleotide sequence ID" value="NZ_CP089291.1"/>
</dbReference>
<evidence type="ECO:0000256" key="1">
    <source>
        <dbReference type="ARBA" id="ARBA00004651"/>
    </source>
</evidence>
<protein>
    <submittedName>
        <fullName evidence="16">Diacylglycerol kinase family protein</fullName>
    </submittedName>
</protein>
<evidence type="ECO:0000256" key="9">
    <source>
        <dbReference type="ARBA" id="ARBA00022840"/>
    </source>
</evidence>
<evidence type="ECO:0000256" key="13">
    <source>
        <dbReference type="ARBA" id="ARBA00023209"/>
    </source>
</evidence>
<evidence type="ECO:0000256" key="15">
    <source>
        <dbReference type="SAM" id="Phobius"/>
    </source>
</evidence>
<evidence type="ECO:0000256" key="14">
    <source>
        <dbReference type="ARBA" id="ARBA00023264"/>
    </source>
</evidence>
<evidence type="ECO:0000256" key="4">
    <source>
        <dbReference type="ARBA" id="ARBA00022516"/>
    </source>
</evidence>
<dbReference type="Proteomes" id="UP000830167">
    <property type="component" value="Chromosome"/>
</dbReference>
<keyword evidence="13" id="KW-0594">Phospholipid biosynthesis</keyword>
<evidence type="ECO:0000313" key="16">
    <source>
        <dbReference type="EMBL" id="UOF88927.1"/>
    </source>
</evidence>
<dbReference type="PANTHER" id="PTHR34299">
    <property type="entry name" value="DIACYLGLYCEROL KINASE"/>
    <property type="match status" value="1"/>
</dbReference>
<evidence type="ECO:0000313" key="17">
    <source>
        <dbReference type="Proteomes" id="UP000830167"/>
    </source>
</evidence>
<evidence type="ECO:0000256" key="2">
    <source>
        <dbReference type="ARBA" id="ARBA00005967"/>
    </source>
</evidence>
<keyword evidence="12 15" id="KW-0472">Membrane</keyword>